<dbReference type="EMBL" id="NJGE01000002">
    <property type="protein sequence ID" value="PIT69950.1"/>
    <property type="molecule type" value="Genomic_DNA"/>
</dbReference>
<evidence type="ECO:0000313" key="3">
    <source>
        <dbReference type="Proteomes" id="UP000229839"/>
    </source>
</evidence>
<reference evidence="2 3" key="1">
    <citation type="submission" date="2017-06" db="EMBL/GenBank/DDBJ databases">
        <title>Draft genome of Bartonella tribocorum strain L103, isolated from a rodent in Laos.</title>
        <authorList>
            <person name="Hadjadj L."/>
            <person name="Jiyipong T."/>
            <person name="Morand S."/>
            <person name="Diene S.M."/>
            <person name="Rolain J.-M."/>
        </authorList>
    </citation>
    <scope>NUCLEOTIDE SEQUENCE [LARGE SCALE GENOMIC DNA]</scope>
    <source>
        <strain evidence="2 3">L103</strain>
    </source>
</reference>
<dbReference type="STRING" id="85701.BM1374166_00652"/>
<keyword evidence="1" id="KW-0732">Signal</keyword>
<feature type="signal peptide" evidence="1">
    <location>
        <begin position="1"/>
        <end position="22"/>
    </location>
</feature>
<dbReference type="OrthoDB" id="8454730at2"/>
<evidence type="ECO:0000256" key="1">
    <source>
        <dbReference type="SAM" id="SignalP"/>
    </source>
</evidence>
<dbReference type="AlphaFoldDB" id="A0A2M6UUS5"/>
<sequence>MMKKVFLFVIMAVFLGADSVLAAGCAEVGKKIATQEKGVLVRAKLVVEDGRDVCAIVVVVPARNGEKLRRVEVEVPAD</sequence>
<name>A0A2M6UUS5_9HYPH</name>
<evidence type="ECO:0000313" key="2">
    <source>
        <dbReference type="EMBL" id="PIT69950.1"/>
    </source>
</evidence>
<organism evidence="2 3">
    <name type="scientific">Bartonella tribocorum</name>
    <dbReference type="NCBI Taxonomy" id="85701"/>
    <lineage>
        <taxon>Bacteria</taxon>
        <taxon>Pseudomonadati</taxon>
        <taxon>Pseudomonadota</taxon>
        <taxon>Alphaproteobacteria</taxon>
        <taxon>Hyphomicrobiales</taxon>
        <taxon>Bartonellaceae</taxon>
        <taxon>Bartonella</taxon>
    </lineage>
</organism>
<protein>
    <submittedName>
        <fullName evidence="2">Uncharacterized protein</fullName>
    </submittedName>
</protein>
<gene>
    <name evidence="2" type="ORF">CER18_01035</name>
</gene>
<dbReference type="RefSeq" id="WP_100128263.1">
    <property type="nucleotide sequence ID" value="NZ_CADDYI010000002.1"/>
</dbReference>
<comment type="caution">
    <text evidence="2">The sequence shown here is derived from an EMBL/GenBank/DDBJ whole genome shotgun (WGS) entry which is preliminary data.</text>
</comment>
<proteinExistence type="predicted"/>
<feature type="chain" id="PRO_5014785862" evidence="1">
    <location>
        <begin position="23"/>
        <end position="78"/>
    </location>
</feature>
<accession>A0A2M6UUS5</accession>
<dbReference type="Proteomes" id="UP000229839">
    <property type="component" value="Unassembled WGS sequence"/>
</dbReference>